<dbReference type="Proteomes" id="UP000001818">
    <property type="component" value="Chromosome"/>
</dbReference>
<dbReference type="AlphaFoldDB" id="Q13BJ6"/>
<evidence type="ECO:0000313" key="2">
    <source>
        <dbReference type="EMBL" id="ABE38543.1"/>
    </source>
</evidence>
<name>Q13BJ6_RHOPS</name>
<feature type="compositionally biased region" description="Basic residues" evidence="1">
    <location>
        <begin position="62"/>
        <end position="73"/>
    </location>
</feature>
<accession>Q13BJ6</accession>
<feature type="region of interest" description="Disordered" evidence="1">
    <location>
        <begin position="52"/>
        <end position="73"/>
    </location>
</feature>
<sequence length="73" mass="8196">MVERVVTPGRNVIDFADYQRTQRPSQATAMNGRFCRHCGAALLDDDSEDDCSSAGIGLQRPVRGRSPRRIRFD</sequence>
<reference evidence="2 3" key="1">
    <citation type="submission" date="2006-03" db="EMBL/GenBank/DDBJ databases">
        <title>Complete sequence of Rhodopseudomonas palustris BisB5.</title>
        <authorList>
            <consortium name="US DOE Joint Genome Institute"/>
            <person name="Copeland A."/>
            <person name="Lucas S."/>
            <person name="Lapidus A."/>
            <person name="Barry K."/>
            <person name="Detter J.C."/>
            <person name="Glavina del Rio T."/>
            <person name="Hammon N."/>
            <person name="Israni S."/>
            <person name="Dalin E."/>
            <person name="Tice H."/>
            <person name="Pitluck S."/>
            <person name="Chain P."/>
            <person name="Malfatti S."/>
            <person name="Shin M."/>
            <person name="Vergez L."/>
            <person name="Schmutz J."/>
            <person name="Larimer F."/>
            <person name="Land M."/>
            <person name="Hauser L."/>
            <person name="Pelletier D.A."/>
            <person name="Kyrpides N."/>
            <person name="Lykidis A."/>
            <person name="Oda Y."/>
            <person name="Harwood C.S."/>
            <person name="Richardson P."/>
        </authorList>
    </citation>
    <scope>NUCLEOTIDE SEQUENCE [LARGE SCALE GENOMIC DNA]</scope>
    <source>
        <strain evidence="2 3">BisB5</strain>
    </source>
</reference>
<dbReference type="BioCyc" id="RPAL316057:RPD_RS06610-MONOMER"/>
<gene>
    <name evidence="2" type="ordered locus">RPD_1305</name>
</gene>
<proteinExistence type="predicted"/>
<evidence type="ECO:0000313" key="3">
    <source>
        <dbReference type="Proteomes" id="UP000001818"/>
    </source>
</evidence>
<dbReference type="KEGG" id="rpd:RPD_1305"/>
<protein>
    <submittedName>
        <fullName evidence="2">Uncharacterized protein</fullName>
    </submittedName>
</protein>
<dbReference type="EMBL" id="CP000283">
    <property type="protein sequence ID" value="ABE38543.1"/>
    <property type="molecule type" value="Genomic_DNA"/>
</dbReference>
<organism evidence="2 3">
    <name type="scientific">Rhodopseudomonas palustris (strain BisB5)</name>
    <dbReference type="NCBI Taxonomy" id="316057"/>
    <lineage>
        <taxon>Bacteria</taxon>
        <taxon>Pseudomonadati</taxon>
        <taxon>Pseudomonadota</taxon>
        <taxon>Alphaproteobacteria</taxon>
        <taxon>Hyphomicrobiales</taxon>
        <taxon>Nitrobacteraceae</taxon>
        <taxon>Rhodopseudomonas</taxon>
    </lineage>
</organism>
<evidence type="ECO:0000256" key="1">
    <source>
        <dbReference type="SAM" id="MobiDB-lite"/>
    </source>
</evidence>
<dbReference type="HOGENOM" id="CLU_186136_0_0_5"/>
<dbReference type="eggNOG" id="ENOG50317BA">
    <property type="taxonomic scope" value="Bacteria"/>
</dbReference>